<gene>
    <name evidence="2" type="ORF">NWE73_03005</name>
</gene>
<dbReference type="EMBL" id="JANRMI010000001">
    <property type="protein sequence ID" value="MDG0815314.1"/>
    <property type="molecule type" value="Genomic_DNA"/>
</dbReference>
<dbReference type="RefSeq" id="WP_277576790.1">
    <property type="nucleotide sequence ID" value="NZ_JANRMI010000001.1"/>
</dbReference>
<reference evidence="2" key="1">
    <citation type="submission" date="2022-08" db="EMBL/GenBank/DDBJ databases">
        <title>Novel Bdellovibrio Species Isolated from Svalbard: Designation Bdellovibrio svalbardensis.</title>
        <authorList>
            <person name="Mitchell R.J."/>
            <person name="Choi S.Y."/>
        </authorList>
    </citation>
    <scope>NUCLEOTIDE SEQUENCE</scope>
    <source>
        <strain evidence="2">PAP01</strain>
    </source>
</reference>
<organism evidence="2 3">
    <name type="scientific">Bdellovibrio svalbardensis</name>
    <dbReference type="NCBI Taxonomy" id="2972972"/>
    <lineage>
        <taxon>Bacteria</taxon>
        <taxon>Pseudomonadati</taxon>
        <taxon>Bdellovibrionota</taxon>
        <taxon>Bdellovibrionia</taxon>
        <taxon>Bdellovibrionales</taxon>
        <taxon>Pseudobdellovibrionaceae</taxon>
        <taxon>Bdellovibrio</taxon>
    </lineage>
</organism>
<sequence>MKTLLLPFLFPLSALAAPHPATSTSALTAPEQGLYFLHKGFTLKTDGSTWLPVAESETKLLDTVRFASKDKPQGGYLSIRTDRVAKSASLELYTRKWMRDYPNYGFEVLATKQFSLNGQPALIVDLLSRTKGKQIRQVVLKNEDKVAIMTCMDAKEAFSASLQQCNQIIKTFRWTTPDAPSAPAIKK</sequence>
<dbReference type="Proteomes" id="UP001152321">
    <property type="component" value="Unassembled WGS sequence"/>
</dbReference>
<keyword evidence="1" id="KW-0732">Signal</keyword>
<keyword evidence="3" id="KW-1185">Reference proteome</keyword>
<evidence type="ECO:0000313" key="2">
    <source>
        <dbReference type="EMBL" id="MDG0815314.1"/>
    </source>
</evidence>
<dbReference type="Gene3D" id="3.40.1000.10">
    <property type="entry name" value="Mog1/PsbP, alpha/beta/alpha sandwich"/>
    <property type="match status" value="1"/>
</dbReference>
<feature type="chain" id="PRO_5046351193" evidence="1">
    <location>
        <begin position="17"/>
        <end position="187"/>
    </location>
</feature>
<name>A0ABT6DHC0_9BACT</name>
<proteinExistence type="predicted"/>
<evidence type="ECO:0000313" key="3">
    <source>
        <dbReference type="Proteomes" id="UP001152321"/>
    </source>
</evidence>
<feature type="signal peptide" evidence="1">
    <location>
        <begin position="1"/>
        <end position="16"/>
    </location>
</feature>
<accession>A0ABT6DHC0</accession>
<evidence type="ECO:0000256" key="1">
    <source>
        <dbReference type="SAM" id="SignalP"/>
    </source>
</evidence>
<comment type="caution">
    <text evidence="2">The sequence shown here is derived from an EMBL/GenBank/DDBJ whole genome shotgun (WGS) entry which is preliminary data.</text>
</comment>
<protein>
    <submittedName>
        <fullName evidence="2">Uncharacterized protein</fullName>
    </submittedName>
</protein>